<evidence type="ECO:0000256" key="7">
    <source>
        <dbReference type="RuleBase" id="RU363032"/>
    </source>
</evidence>
<dbReference type="RefSeq" id="WP_176333445.1">
    <property type="nucleotide sequence ID" value="NZ_CAKOCH010000004.1"/>
</dbReference>
<dbReference type="Pfam" id="PF00528">
    <property type="entry name" value="BPD_transp_1"/>
    <property type="match status" value="1"/>
</dbReference>
<dbReference type="InterPro" id="IPR000515">
    <property type="entry name" value="MetI-like"/>
</dbReference>
<feature type="domain" description="ABC transmembrane type-1" evidence="8">
    <location>
        <begin position="66"/>
        <end position="277"/>
    </location>
</feature>
<evidence type="ECO:0000259" key="8">
    <source>
        <dbReference type="PROSITE" id="PS50928"/>
    </source>
</evidence>
<evidence type="ECO:0000256" key="5">
    <source>
        <dbReference type="ARBA" id="ARBA00022989"/>
    </source>
</evidence>
<keyword evidence="4 7" id="KW-0812">Transmembrane</keyword>
<protein>
    <submittedName>
        <fullName evidence="9">Sugar ABC transporter permease</fullName>
    </submittedName>
</protein>
<dbReference type="SUPFAM" id="SSF160964">
    <property type="entry name" value="MalF N-terminal region-like"/>
    <property type="match status" value="1"/>
</dbReference>
<dbReference type="EMBL" id="JABXJK010000060">
    <property type="protein sequence ID" value="MBA0973059.1"/>
    <property type="molecule type" value="Genomic_DNA"/>
</dbReference>
<feature type="transmembrane region" description="Helical" evidence="7">
    <location>
        <begin position="7"/>
        <end position="28"/>
    </location>
</feature>
<dbReference type="Proteomes" id="UP000571857">
    <property type="component" value="Unassembled WGS sequence"/>
</dbReference>
<dbReference type="PANTHER" id="PTHR30193:SF1">
    <property type="entry name" value="ABC TRANSPORTER PERMEASE PROTEIN YESP-RELATED"/>
    <property type="match status" value="1"/>
</dbReference>
<evidence type="ECO:0000256" key="1">
    <source>
        <dbReference type="ARBA" id="ARBA00004651"/>
    </source>
</evidence>
<dbReference type="SUPFAM" id="SSF161098">
    <property type="entry name" value="MetI-like"/>
    <property type="match status" value="1"/>
</dbReference>
<keyword evidence="2 7" id="KW-0813">Transport</keyword>
<dbReference type="CDD" id="cd06261">
    <property type="entry name" value="TM_PBP2"/>
    <property type="match status" value="1"/>
</dbReference>
<evidence type="ECO:0000256" key="6">
    <source>
        <dbReference type="ARBA" id="ARBA00023136"/>
    </source>
</evidence>
<proteinExistence type="inferred from homology"/>
<feature type="transmembrane region" description="Helical" evidence="7">
    <location>
        <begin position="261"/>
        <end position="278"/>
    </location>
</feature>
<gene>
    <name evidence="9" type="ORF">HWH42_10845</name>
</gene>
<evidence type="ECO:0000256" key="3">
    <source>
        <dbReference type="ARBA" id="ARBA00022475"/>
    </source>
</evidence>
<evidence type="ECO:0000313" key="9">
    <source>
        <dbReference type="EMBL" id="MBA0973059.1"/>
    </source>
</evidence>
<organism evidence="9 10">
    <name type="scientific">Enterococcus gallinarum</name>
    <dbReference type="NCBI Taxonomy" id="1353"/>
    <lineage>
        <taxon>Bacteria</taxon>
        <taxon>Bacillati</taxon>
        <taxon>Bacillota</taxon>
        <taxon>Bacilli</taxon>
        <taxon>Lactobacillales</taxon>
        <taxon>Enterococcaceae</taxon>
        <taxon>Enterococcus</taxon>
    </lineage>
</organism>
<dbReference type="InterPro" id="IPR051393">
    <property type="entry name" value="ABC_transporter_permease"/>
</dbReference>
<dbReference type="Gene3D" id="1.10.3720.10">
    <property type="entry name" value="MetI-like"/>
    <property type="match status" value="1"/>
</dbReference>
<evidence type="ECO:0000256" key="2">
    <source>
        <dbReference type="ARBA" id="ARBA00022448"/>
    </source>
</evidence>
<feature type="transmembrane region" description="Helical" evidence="7">
    <location>
        <begin position="72"/>
        <end position="91"/>
    </location>
</feature>
<dbReference type="PROSITE" id="PS50928">
    <property type="entry name" value="ABC_TM1"/>
    <property type="match status" value="1"/>
</dbReference>
<sequence length="292" mass="33140">MKKDKLLGLVYITPWLIGLCFFVIYPFASSLYYSFTDYSLLNEPTFIGFANYLKMFKDDPTFWISLKATVKFVVFTVPFKLVFALLIAYIMNSKLKFIGFFRTAYYIPSILGANVAIAVLWQFLFKADGLVNMVLNMIGIGSIGWFSSAAGSMFTIVLLRIWQFGSAMVIFLNALAEIPQELYEAAAIDGASKTRQFFSVTLPQLSPIIFFNLILQLVQAFQEFDGPFLVTGGGPMKQTYLLPMYIYESAFKTFNMGYSSALSWVLFIMIMVFTAILFKTSKHWVFYTDGGK</sequence>
<feature type="transmembrane region" description="Helical" evidence="7">
    <location>
        <begin position="197"/>
        <end position="218"/>
    </location>
</feature>
<name>A0ABD4HNL3_ENTGA</name>
<evidence type="ECO:0000313" key="10">
    <source>
        <dbReference type="Proteomes" id="UP000571857"/>
    </source>
</evidence>
<feature type="transmembrane region" description="Helical" evidence="7">
    <location>
        <begin position="137"/>
        <end position="159"/>
    </location>
</feature>
<accession>A0ABD4HNL3</accession>
<feature type="transmembrane region" description="Helical" evidence="7">
    <location>
        <begin position="103"/>
        <end position="125"/>
    </location>
</feature>
<dbReference type="InterPro" id="IPR035906">
    <property type="entry name" value="MetI-like_sf"/>
</dbReference>
<dbReference type="PANTHER" id="PTHR30193">
    <property type="entry name" value="ABC TRANSPORTER PERMEASE PROTEIN"/>
    <property type="match status" value="1"/>
</dbReference>
<comment type="subcellular location">
    <subcellularLocation>
        <location evidence="1 7">Cell membrane</location>
        <topology evidence="1 7">Multi-pass membrane protein</topology>
    </subcellularLocation>
</comment>
<keyword evidence="3" id="KW-1003">Cell membrane</keyword>
<dbReference type="AlphaFoldDB" id="A0ABD4HNL3"/>
<dbReference type="GO" id="GO:0005886">
    <property type="term" value="C:plasma membrane"/>
    <property type="evidence" value="ECO:0007669"/>
    <property type="project" value="UniProtKB-SubCell"/>
</dbReference>
<keyword evidence="5 7" id="KW-1133">Transmembrane helix</keyword>
<reference evidence="9 10" key="1">
    <citation type="submission" date="2020-06" db="EMBL/GenBank/DDBJ databases">
        <title>Crossreactivity between MHC class I-restricted antigens from cancer cells and an enterococcal bacteriophage.</title>
        <authorList>
            <person name="Fluckiger A."/>
            <person name="Daillere R."/>
            <person name="Sassi M."/>
            <person name="Cattoir V."/>
            <person name="Kroemer G."/>
            <person name="Zitvogel L."/>
        </authorList>
    </citation>
    <scope>NUCLEOTIDE SEQUENCE [LARGE SCALE GENOMIC DNA]</scope>
    <source>
        <strain evidence="9 10">EG4</strain>
    </source>
</reference>
<comment type="similarity">
    <text evidence="7">Belongs to the binding-protein-dependent transport system permease family.</text>
</comment>
<comment type="caution">
    <text evidence="9">The sequence shown here is derived from an EMBL/GenBank/DDBJ whole genome shotgun (WGS) entry which is preliminary data.</text>
</comment>
<keyword evidence="6 7" id="KW-0472">Membrane</keyword>
<evidence type="ECO:0000256" key="4">
    <source>
        <dbReference type="ARBA" id="ARBA00022692"/>
    </source>
</evidence>